<gene>
    <name evidence="4" type="ORF">A3844_05655</name>
</gene>
<dbReference type="SUPFAM" id="SSF102546">
    <property type="entry name" value="RbsD-like"/>
    <property type="match status" value="1"/>
</dbReference>
<dbReference type="Gene3D" id="3.40.1650.10">
    <property type="entry name" value="RbsD-like domain"/>
    <property type="match status" value="1"/>
</dbReference>
<name>A0ABX3ESA0_9BACL</name>
<proteinExistence type="predicted"/>
<reference evidence="4 5" key="1">
    <citation type="submission" date="2016-03" db="EMBL/GenBank/DDBJ databases">
        <authorList>
            <person name="Sant'Anna F.H."/>
            <person name="Ambrosini A."/>
            <person name="Souza R."/>
            <person name="Bach E."/>
            <person name="Fernandes G."/>
            <person name="Balsanelli E."/>
            <person name="Baura V.A."/>
            <person name="Souza E.M."/>
            <person name="Passaglia L."/>
        </authorList>
    </citation>
    <scope>NUCLEOTIDE SEQUENCE [LARGE SCALE GENOMIC DNA]</scope>
    <source>
        <strain evidence="4 5">P26E</strain>
    </source>
</reference>
<dbReference type="Pfam" id="PF05025">
    <property type="entry name" value="RbsD_FucU"/>
    <property type="match status" value="1"/>
</dbReference>
<sequence>MLKKIPKLLSPELVKIMMEMGHGDELVLADANFPGHALHSRVIRCDGLGIPELLAAVLELLPLDHYADHQAALMSVVPGDPTVPVIWDTYKEIISGFDEDAQISHEERFAFYTRSQSAYAIVITGEEALYGNVILKKGVIKSS</sequence>
<dbReference type="GO" id="GO:0016853">
    <property type="term" value="F:isomerase activity"/>
    <property type="evidence" value="ECO:0007669"/>
    <property type="project" value="UniProtKB-KW"/>
</dbReference>
<dbReference type="InterPro" id="IPR023750">
    <property type="entry name" value="RbsD-like_sf"/>
</dbReference>
<comment type="catalytic activity">
    <reaction evidence="3">
        <text>alpha-L-fucose = beta-L-fucose</text>
        <dbReference type="Rhea" id="RHEA:25580"/>
        <dbReference type="ChEBI" id="CHEBI:42548"/>
        <dbReference type="ChEBI" id="CHEBI:42589"/>
        <dbReference type="EC" id="5.1.3.29"/>
    </reaction>
</comment>
<keyword evidence="5" id="KW-1185">Reference proteome</keyword>
<evidence type="ECO:0000313" key="4">
    <source>
        <dbReference type="EMBL" id="OKP90512.1"/>
    </source>
</evidence>
<dbReference type="EMBL" id="LVWI01000003">
    <property type="protein sequence ID" value="OKP90512.1"/>
    <property type="molecule type" value="Genomic_DNA"/>
</dbReference>
<comment type="catalytic activity">
    <reaction evidence="1">
        <text>beta-D-ribopyranose = beta-D-ribofuranose</text>
        <dbReference type="Rhea" id="RHEA:25432"/>
        <dbReference type="ChEBI" id="CHEBI:27476"/>
        <dbReference type="ChEBI" id="CHEBI:47002"/>
        <dbReference type="EC" id="5.4.99.62"/>
    </reaction>
</comment>
<protein>
    <submittedName>
        <fullName evidence="4">Fucose isomerase</fullName>
    </submittedName>
</protein>
<dbReference type="RefSeq" id="WP_074085182.1">
    <property type="nucleotide sequence ID" value="NZ_LVWI01000003.1"/>
</dbReference>
<evidence type="ECO:0000256" key="1">
    <source>
        <dbReference type="ARBA" id="ARBA00000223"/>
    </source>
</evidence>
<dbReference type="InterPro" id="IPR007721">
    <property type="entry name" value="RbsD_FucU"/>
</dbReference>
<evidence type="ECO:0000256" key="3">
    <source>
        <dbReference type="ARBA" id="ARBA00036324"/>
    </source>
</evidence>
<dbReference type="Proteomes" id="UP000186058">
    <property type="component" value="Unassembled WGS sequence"/>
</dbReference>
<evidence type="ECO:0000256" key="2">
    <source>
        <dbReference type="ARBA" id="ARBA00023235"/>
    </source>
</evidence>
<evidence type="ECO:0000313" key="5">
    <source>
        <dbReference type="Proteomes" id="UP000186058"/>
    </source>
</evidence>
<keyword evidence="2 4" id="KW-0413">Isomerase</keyword>
<dbReference type="InterPro" id="IPR050443">
    <property type="entry name" value="RbsD/FucU_mutarotase"/>
</dbReference>
<organism evidence="4 5">
    <name type="scientific">Paenibacillus helianthi</name>
    <dbReference type="NCBI Taxonomy" id="1349432"/>
    <lineage>
        <taxon>Bacteria</taxon>
        <taxon>Bacillati</taxon>
        <taxon>Bacillota</taxon>
        <taxon>Bacilli</taxon>
        <taxon>Bacillales</taxon>
        <taxon>Paenibacillaceae</taxon>
        <taxon>Paenibacillus</taxon>
    </lineage>
</organism>
<dbReference type="PANTHER" id="PTHR31690:SF4">
    <property type="entry name" value="FUCOSE MUTAROTASE"/>
    <property type="match status" value="1"/>
</dbReference>
<comment type="caution">
    <text evidence="4">The sequence shown here is derived from an EMBL/GenBank/DDBJ whole genome shotgun (WGS) entry which is preliminary data.</text>
</comment>
<dbReference type="PANTHER" id="PTHR31690">
    <property type="entry name" value="FUCOSE MUTAROTASE"/>
    <property type="match status" value="1"/>
</dbReference>
<dbReference type="NCBIfam" id="NF011949">
    <property type="entry name" value="PRK15420.1"/>
    <property type="match status" value="1"/>
</dbReference>
<accession>A0ABX3ESA0</accession>